<organism evidence="11 12">
    <name type="scientific">Mus spicilegus</name>
    <name type="common">Mound-building mouse</name>
    <dbReference type="NCBI Taxonomy" id="10103"/>
    <lineage>
        <taxon>Eukaryota</taxon>
        <taxon>Metazoa</taxon>
        <taxon>Chordata</taxon>
        <taxon>Craniata</taxon>
        <taxon>Vertebrata</taxon>
        <taxon>Euteleostomi</taxon>
        <taxon>Mammalia</taxon>
        <taxon>Eutheria</taxon>
        <taxon>Euarchontoglires</taxon>
        <taxon>Glires</taxon>
        <taxon>Rodentia</taxon>
        <taxon>Myomorpha</taxon>
        <taxon>Muroidea</taxon>
        <taxon>Muridae</taxon>
        <taxon>Murinae</taxon>
        <taxon>Mus</taxon>
        <taxon>Mus</taxon>
    </lineage>
</organism>
<comment type="similarity">
    <text evidence="2">Belongs to the CD200R family.</text>
</comment>
<keyword evidence="12" id="KW-1185">Reference proteome</keyword>
<feature type="signal peptide" evidence="9">
    <location>
        <begin position="1"/>
        <end position="25"/>
    </location>
</feature>
<feature type="transmembrane region" description="Helical" evidence="8">
    <location>
        <begin position="243"/>
        <end position="267"/>
    </location>
</feature>
<evidence type="ECO:0000256" key="6">
    <source>
        <dbReference type="ARBA" id="ARBA00023157"/>
    </source>
</evidence>
<feature type="domain" description="Ig-like" evidence="10">
    <location>
        <begin position="165"/>
        <end position="233"/>
    </location>
</feature>
<evidence type="ECO:0000313" key="11">
    <source>
        <dbReference type="Ensembl" id="ENSMSIP00000003266.1"/>
    </source>
</evidence>
<name>A0A8C6GAW6_MUSSI</name>
<dbReference type="PROSITE" id="PS50835">
    <property type="entry name" value="IG_LIKE"/>
    <property type="match status" value="1"/>
</dbReference>
<accession>A0A8C6GAW6</accession>
<evidence type="ECO:0000256" key="3">
    <source>
        <dbReference type="ARBA" id="ARBA00022692"/>
    </source>
</evidence>
<feature type="chain" id="PRO_5034120404" evidence="9">
    <location>
        <begin position="26"/>
        <end position="297"/>
    </location>
</feature>
<dbReference type="GO" id="GO:0150077">
    <property type="term" value="P:regulation of neuroinflammatory response"/>
    <property type="evidence" value="ECO:0007669"/>
    <property type="project" value="InterPro"/>
</dbReference>
<evidence type="ECO:0000259" key="10">
    <source>
        <dbReference type="PROSITE" id="PS50835"/>
    </source>
</evidence>
<dbReference type="AlphaFoldDB" id="A0A8C6GAW6"/>
<keyword evidence="3 8" id="KW-0812">Transmembrane</keyword>
<dbReference type="GO" id="GO:0038023">
    <property type="term" value="F:signaling receptor activity"/>
    <property type="evidence" value="ECO:0007669"/>
    <property type="project" value="Ensembl"/>
</dbReference>
<evidence type="ECO:0000256" key="8">
    <source>
        <dbReference type="SAM" id="Phobius"/>
    </source>
</evidence>
<dbReference type="GeneTree" id="ENSGT00390000014496"/>
<evidence type="ECO:0000256" key="4">
    <source>
        <dbReference type="ARBA" id="ARBA00022989"/>
    </source>
</evidence>
<dbReference type="PANTHER" id="PTHR21462">
    <property type="entry name" value="CELL SURFACE GLYCOPROTEIN OX2 RECEPTOR PRECURSOR"/>
    <property type="match status" value="1"/>
</dbReference>
<keyword evidence="6" id="KW-1015">Disulfide bond</keyword>
<evidence type="ECO:0000256" key="7">
    <source>
        <dbReference type="ARBA" id="ARBA00023180"/>
    </source>
</evidence>
<dbReference type="InterPro" id="IPR007110">
    <property type="entry name" value="Ig-like_dom"/>
</dbReference>
<keyword evidence="7" id="KW-0325">Glycoprotein</keyword>
<reference evidence="11" key="1">
    <citation type="submission" date="2025-08" db="UniProtKB">
        <authorList>
            <consortium name="Ensembl"/>
        </authorList>
    </citation>
    <scope>IDENTIFICATION</scope>
</reference>
<dbReference type="GO" id="GO:0009897">
    <property type="term" value="C:external side of plasma membrane"/>
    <property type="evidence" value="ECO:0007669"/>
    <property type="project" value="Ensembl"/>
</dbReference>
<evidence type="ECO:0000256" key="1">
    <source>
        <dbReference type="ARBA" id="ARBA00004167"/>
    </source>
</evidence>
<protein>
    <submittedName>
        <fullName evidence="11">CD200 receptor 3</fullName>
    </submittedName>
</protein>
<evidence type="ECO:0000313" key="12">
    <source>
        <dbReference type="Proteomes" id="UP000694415"/>
    </source>
</evidence>
<keyword evidence="5 8" id="KW-0472">Membrane</keyword>
<evidence type="ECO:0000256" key="2">
    <source>
        <dbReference type="ARBA" id="ARBA00008215"/>
    </source>
</evidence>
<proteinExistence type="inferred from homology"/>
<comment type="subcellular location">
    <subcellularLocation>
        <location evidence="1">Membrane</location>
        <topology evidence="1">Single-pass membrane protein</topology>
    </subcellularLocation>
</comment>
<dbReference type="InterPro" id="IPR040012">
    <property type="entry name" value="CD200R"/>
</dbReference>
<keyword evidence="4 8" id="KW-1133">Transmembrane helix</keyword>
<evidence type="ECO:0000256" key="9">
    <source>
        <dbReference type="SAM" id="SignalP"/>
    </source>
</evidence>
<evidence type="ECO:0000256" key="5">
    <source>
        <dbReference type="ARBA" id="ARBA00023136"/>
    </source>
</evidence>
<reference evidence="11" key="2">
    <citation type="submission" date="2025-09" db="UniProtKB">
        <authorList>
            <consortium name="Ensembl"/>
        </authorList>
    </citation>
    <scope>IDENTIFICATION</scope>
</reference>
<dbReference type="InterPro" id="IPR013783">
    <property type="entry name" value="Ig-like_fold"/>
</dbReference>
<keyword evidence="9" id="KW-0732">Signal</keyword>
<dbReference type="Proteomes" id="UP000694415">
    <property type="component" value="Unplaced"/>
</dbReference>
<dbReference type="PANTHER" id="PTHR21462:SF2">
    <property type="entry name" value="CELL SURFACE GLYCOPROTEIN CD200 RECEPTOR 2"/>
    <property type="match status" value="1"/>
</dbReference>
<dbReference type="Ensembl" id="ENSMSIT00000004132.1">
    <property type="protein sequence ID" value="ENSMSIP00000003266.1"/>
    <property type="gene ID" value="ENSMSIG00000002661.1"/>
</dbReference>
<sequence length="297" mass="33716">MHALGRTLALMLLIFITILVPESSCSVKGREEIPPDDSFPFSDDNIFPDGVDVTMEIEIITPVSVQIGIKAQLFCHPSPSKEVTLRIWEITPRDWPSCRLPYRAELQQISKKICTERGTIRVPAHHQSSDLHIKSKALKHDGHYSCRIETTDGIFQERHSIQVPGENGTVVCEAIASKPAMQIFWTPDEDCVTKSKSHSNDTMIVRSTCHREKNNGHSVFCFISHLTDNWILSMEQNRGTTSILPSLLSILYVKLAVTVLIIGFAFFQKRNYFSSRDLVIMKERRSKHSVWQREALG</sequence>
<dbReference type="Gene3D" id="2.60.40.10">
    <property type="entry name" value="Immunoglobulins"/>
    <property type="match status" value="2"/>
</dbReference>